<feature type="region of interest" description="Disordered" evidence="1">
    <location>
        <begin position="1"/>
        <end position="20"/>
    </location>
</feature>
<evidence type="ECO:0000256" key="1">
    <source>
        <dbReference type="SAM" id="MobiDB-lite"/>
    </source>
</evidence>
<comment type="caution">
    <text evidence="2">The sequence shown here is derived from an EMBL/GenBank/DDBJ whole genome shotgun (WGS) entry which is preliminary data.</text>
</comment>
<sequence length="55" mass="5472">MQAGAGAPGPPGQAAVHVSSVRRVRSKAKRLAARGWLAEDTPGSFSLAVSRGGGS</sequence>
<organism evidence="2 3">
    <name type="scientific">Streptomyces plumbiresistens</name>
    <dbReference type="NCBI Taxonomy" id="511811"/>
    <lineage>
        <taxon>Bacteria</taxon>
        <taxon>Bacillati</taxon>
        <taxon>Actinomycetota</taxon>
        <taxon>Actinomycetes</taxon>
        <taxon>Kitasatosporales</taxon>
        <taxon>Streptomycetaceae</taxon>
        <taxon>Streptomyces</taxon>
    </lineage>
</organism>
<name>A0ABP7U135_9ACTN</name>
<accession>A0ABP7U135</accession>
<reference evidence="3" key="1">
    <citation type="journal article" date="2019" name="Int. J. Syst. Evol. Microbiol.">
        <title>The Global Catalogue of Microorganisms (GCM) 10K type strain sequencing project: providing services to taxonomists for standard genome sequencing and annotation.</title>
        <authorList>
            <consortium name="The Broad Institute Genomics Platform"/>
            <consortium name="The Broad Institute Genome Sequencing Center for Infectious Disease"/>
            <person name="Wu L."/>
            <person name="Ma J."/>
        </authorList>
    </citation>
    <scope>NUCLEOTIDE SEQUENCE [LARGE SCALE GENOMIC DNA]</scope>
    <source>
        <strain evidence="3">JCM 16924</strain>
    </source>
</reference>
<keyword evidence="3" id="KW-1185">Reference proteome</keyword>
<dbReference type="Proteomes" id="UP001500456">
    <property type="component" value="Unassembled WGS sequence"/>
</dbReference>
<evidence type="ECO:0000313" key="2">
    <source>
        <dbReference type="EMBL" id="GAA4033406.1"/>
    </source>
</evidence>
<proteinExistence type="predicted"/>
<evidence type="ECO:0008006" key="4">
    <source>
        <dbReference type="Google" id="ProtNLM"/>
    </source>
</evidence>
<protein>
    <recommendedName>
        <fullName evidence="4">MarR family transcriptional regulator</fullName>
    </recommendedName>
</protein>
<dbReference type="EMBL" id="BAAAZX010000070">
    <property type="protein sequence ID" value="GAA4033406.1"/>
    <property type="molecule type" value="Genomic_DNA"/>
</dbReference>
<gene>
    <name evidence="2" type="ORF">GCM10022232_94040</name>
</gene>
<evidence type="ECO:0000313" key="3">
    <source>
        <dbReference type="Proteomes" id="UP001500456"/>
    </source>
</evidence>